<dbReference type="KEGG" id="acek:FLP30_08895"/>
<accession>A0A5C1YQ55</accession>
<dbReference type="AlphaFoldDB" id="A0A5C1YQ55"/>
<evidence type="ECO:0000313" key="1">
    <source>
        <dbReference type="EMBL" id="QEO17833.1"/>
    </source>
</evidence>
<organism evidence="1 2">
    <name type="scientific">Acetobacter vaccinii</name>
    <dbReference type="NCBI Taxonomy" id="2592655"/>
    <lineage>
        <taxon>Bacteria</taxon>
        <taxon>Pseudomonadati</taxon>
        <taxon>Pseudomonadota</taxon>
        <taxon>Alphaproteobacteria</taxon>
        <taxon>Acetobacterales</taxon>
        <taxon>Acetobacteraceae</taxon>
        <taxon>Acetobacter</taxon>
    </lineage>
</organism>
<proteinExistence type="predicted"/>
<keyword evidence="2" id="KW-1185">Reference proteome</keyword>
<dbReference type="EMBL" id="CP043506">
    <property type="protein sequence ID" value="QEO17833.1"/>
    <property type="molecule type" value="Genomic_DNA"/>
</dbReference>
<evidence type="ECO:0000313" key="2">
    <source>
        <dbReference type="Proteomes" id="UP000324536"/>
    </source>
</evidence>
<dbReference type="Proteomes" id="UP000324536">
    <property type="component" value="Chromosome"/>
</dbReference>
<dbReference type="RefSeq" id="WP_149279509.1">
    <property type="nucleotide sequence ID" value="NZ_CP043506.1"/>
</dbReference>
<gene>
    <name evidence="1" type="ORF">FLP30_08895</name>
</gene>
<dbReference type="OrthoDB" id="9962084at2"/>
<sequence>MPTAIQTLKWRGFGFDRGEGFVELRFGVIGFAFTRKSLWAEVQELREKNAQLQEVNGDLLFGYKELRRRVIAIQVVADTTKKLAVEINGEGVE</sequence>
<protein>
    <submittedName>
        <fullName evidence="1">Uncharacterized protein</fullName>
    </submittedName>
</protein>
<name>A0A5C1YQ55_9PROT</name>
<reference evidence="1 2" key="1">
    <citation type="submission" date="2019-09" db="EMBL/GenBank/DDBJ databases">
        <title>Genome sequencing of strain KACC 21233.</title>
        <authorList>
            <person name="Heo J."/>
            <person name="Kim S.-J."/>
            <person name="Kim J.-S."/>
            <person name="Hong S.-B."/>
            <person name="Kwon S.-W."/>
        </authorList>
    </citation>
    <scope>NUCLEOTIDE SEQUENCE [LARGE SCALE GENOMIC DNA]</scope>
    <source>
        <strain evidence="1 2">KACC 21233</strain>
    </source>
</reference>